<evidence type="ECO:0000256" key="5">
    <source>
        <dbReference type="ARBA" id="ARBA00023186"/>
    </source>
</evidence>
<dbReference type="GO" id="GO:0006457">
    <property type="term" value="P:protein folding"/>
    <property type="evidence" value="ECO:0007669"/>
    <property type="project" value="InterPro"/>
</dbReference>
<keyword evidence="1 6" id="KW-0479">Metal-binding</keyword>
<evidence type="ECO:0000259" key="9">
    <source>
        <dbReference type="PROSITE" id="PS51188"/>
    </source>
</evidence>
<reference evidence="10" key="2">
    <citation type="submission" date="2014-06" db="EMBL/GenBank/DDBJ databases">
        <title>The complete genome of Blastobotrys (Arxula) adeninivorans LS3 - a yeast of biotechnological interest.</title>
        <authorList>
            <person name="Kunze G."/>
            <person name="Gaillardin C."/>
            <person name="Czernicka M."/>
            <person name="Durrens P."/>
            <person name="Martin T."/>
            <person name="Boer E."/>
            <person name="Gabaldon T."/>
            <person name="Cruz J."/>
            <person name="Talla E."/>
            <person name="Marck C."/>
            <person name="Goffeau A."/>
            <person name="Barbe V."/>
            <person name="Baret P."/>
            <person name="Baronian K."/>
            <person name="Beier S."/>
            <person name="Bleykasten C."/>
            <person name="Bode R."/>
            <person name="Casaregola S."/>
            <person name="Despons L."/>
            <person name="Fairhead C."/>
            <person name="Giersberg M."/>
            <person name="Gierski P."/>
            <person name="Hahnel U."/>
            <person name="Hartmann A."/>
            <person name="Jankowska D."/>
            <person name="Jubin C."/>
            <person name="Jung P."/>
            <person name="Lafontaine I."/>
            <person name="Leh-Louis V."/>
            <person name="Lemaire M."/>
            <person name="Marcet-Houben M."/>
            <person name="Mascher M."/>
            <person name="Morel G."/>
            <person name="Richard G.-F."/>
            <person name="Riechen J."/>
            <person name="Sacerdot C."/>
            <person name="Sarkar A."/>
            <person name="Savel G."/>
            <person name="Schacherer J."/>
            <person name="Sherman D."/>
            <person name="Straub M.-L."/>
            <person name="Stein N."/>
            <person name="Thierry A."/>
            <person name="Trautwein-Schult A."/>
            <person name="Westhof E."/>
            <person name="Worch S."/>
            <person name="Dujon B."/>
            <person name="Souciet J.-L."/>
            <person name="Wincker P."/>
            <person name="Scholz U."/>
            <person name="Neuveglise N."/>
        </authorList>
    </citation>
    <scope>NUCLEOTIDE SEQUENCE</scope>
    <source>
        <strain evidence="10">LS3</strain>
    </source>
</reference>
<evidence type="ECO:0000313" key="10">
    <source>
        <dbReference type="EMBL" id="CDP37602.1"/>
    </source>
</evidence>
<feature type="domain" description="J" evidence="8">
    <location>
        <begin position="21"/>
        <end position="86"/>
    </location>
</feature>
<dbReference type="EMBL" id="HG937694">
    <property type="protein sequence ID" value="CDP37602.1"/>
    <property type="molecule type" value="Genomic_DNA"/>
</dbReference>
<sequence>MLRIVWICVVVLLIQLAIAEDYYKILGVGRDASEKDIKKAYRRLSREYHPDKNPGNDEAAQKFVEIAGAYEVLSDKEQRAIYDRYGEDGLKNQGRGGHHGDMKNAFDMFRSFFGGGHPFGAGGRRVQRGPDVQTTLECDLKTMYEGGTIDFSLNLQGVCDECDGTGSADGKEHTCDVCGGQGIRIVRHQLAPGMFQQIQTPCDKCGGKGKVISHPCKVCGGAKVVREERQYHVYVEPGSAQKFEHRIPGEADMSPDWETGDLLVHVVEARRGNMGYRRKGRNLFRTEVLSMKEALKGGWSRSIPFIDGSSKVNLTRNSGVPVSNGEVERIKGWGMPPEPEHDHEHDHHHSKHDKYGDLYIDYVVIPAGGKKDLHDEL</sequence>
<evidence type="ECO:0000256" key="7">
    <source>
        <dbReference type="SAM" id="SignalP"/>
    </source>
</evidence>
<proteinExistence type="predicted"/>
<dbReference type="AlphaFoldDB" id="A0A060TFG4"/>
<dbReference type="PRINTS" id="PR00625">
    <property type="entry name" value="JDOMAIN"/>
</dbReference>
<evidence type="ECO:0000256" key="3">
    <source>
        <dbReference type="ARBA" id="ARBA00022771"/>
    </source>
</evidence>
<dbReference type="PROSITE" id="PS51188">
    <property type="entry name" value="ZF_CR"/>
    <property type="match status" value="1"/>
</dbReference>
<dbReference type="InterPro" id="IPR044713">
    <property type="entry name" value="DNJA1/2-like"/>
</dbReference>
<dbReference type="GO" id="GO:0030544">
    <property type="term" value="F:Hsp70 protein binding"/>
    <property type="evidence" value="ECO:0007669"/>
    <property type="project" value="InterPro"/>
</dbReference>
<dbReference type="Pfam" id="PF01556">
    <property type="entry name" value="DnaJ_C"/>
    <property type="match status" value="1"/>
</dbReference>
<dbReference type="InterPro" id="IPR001305">
    <property type="entry name" value="HSP_DnaJ_Cys-rich_dom"/>
</dbReference>
<evidence type="ECO:0000259" key="8">
    <source>
        <dbReference type="PROSITE" id="PS50076"/>
    </source>
</evidence>
<dbReference type="GO" id="GO:0051082">
    <property type="term" value="F:unfolded protein binding"/>
    <property type="evidence" value="ECO:0007669"/>
    <property type="project" value="InterPro"/>
</dbReference>
<dbReference type="SUPFAM" id="SSF46565">
    <property type="entry name" value="Chaperone J-domain"/>
    <property type="match status" value="1"/>
</dbReference>
<dbReference type="Pfam" id="PF00684">
    <property type="entry name" value="DnaJ_CXXCXGXG"/>
    <property type="match status" value="1"/>
</dbReference>
<accession>A0A060TFG4</accession>
<dbReference type="Gene3D" id="2.60.260.20">
    <property type="entry name" value="Urease metallochaperone UreE, N-terminal domain"/>
    <property type="match status" value="2"/>
</dbReference>
<keyword evidence="2" id="KW-0677">Repeat</keyword>
<keyword evidence="3 6" id="KW-0863">Zinc-finger</keyword>
<keyword evidence="7" id="KW-0732">Signal</keyword>
<feature type="zinc finger region" description="CR-type" evidence="6">
    <location>
        <begin position="146"/>
        <end position="228"/>
    </location>
</feature>
<keyword evidence="4 6" id="KW-0862">Zinc</keyword>
<feature type="chain" id="PRO_5001593277" evidence="7">
    <location>
        <begin position="20"/>
        <end position="377"/>
    </location>
</feature>
<feature type="domain" description="CR-type" evidence="9">
    <location>
        <begin position="146"/>
        <end position="228"/>
    </location>
</feature>
<feature type="signal peptide" evidence="7">
    <location>
        <begin position="1"/>
        <end position="19"/>
    </location>
</feature>
<keyword evidence="5" id="KW-0143">Chaperone</keyword>
<dbReference type="CDD" id="cd06257">
    <property type="entry name" value="DnaJ"/>
    <property type="match status" value="1"/>
</dbReference>
<evidence type="ECO:0000256" key="6">
    <source>
        <dbReference type="PROSITE-ProRule" id="PRU00546"/>
    </source>
</evidence>
<evidence type="ECO:0000256" key="4">
    <source>
        <dbReference type="ARBA" id="ARBA00022833"/>
    </source>
</evidence>
<reference evidence="10" key="1">
    <citation type="submission" date="2014-02" db="EMBL/GenBank/DDBJ databases">
        <authorList>
            <person name="Genoscope - CEA"/>
        </authorList>
    </citation>
    <scope>NUCLEOTIDE SEQUENCE</scope>
    <source>
        <strain evidence="10">LS3</strain>
    </source>
</reference>
<dbReference type="PROSITE" id="PS00636">
    <property type="entry name" value="DNAJ_1"/>
    <property type="match status" value="1"/>
</dbReference>
<dbReference type="PhylomeDB" id="A0A060TFG4"/>
<dbReference type="InterPro" id="IPR001623">
    <property type="entry name" value="DnaJ_domain"/>
</dbReference>
<dbReference type="InterPro" id="IPR008971">
    <property type="entry name" value="HSP40/DnaJ_pept-bd"/>
</dbReference>
<protein>
    <submittedName>
        <fullName evidence="10">ARAD1D15180p</fullName>
    </submittedName>
</protein>
<dbReference type="InterPro" id="IPR036410">
    <property type="entry name" value="HSP_DnaJ_Cys-rich_dom_sf"/>
</dbReference>
<dbReference type="PROSITE" id="PS50076">
    <property type="entry name" value="DNAJ_2"/>
    <property type="match status" value="1"/>
</dbReference>
<dbReference type="SMART" id="SM00271">
    <property type="entry name" value="DnaJ"/>
    <property type="match status" value="1"/>
</dbReference>
<organism evidence="10">
    <name type="scientific">Blastobotrys adeninivorans</name>
    <name type="common">Yeast</name>
    <name type="synonym">Arxula adeninivorans</name>
    <dbReference type="NCBI Taxonomy" id="409370"/>
    <lineage>
        <taxon>Eukaryota</taxon>
        <taxon>Fungi</taxon>
        <taxon>Dikarya</taxon>
        <taxon>Ascomycota</taxon>
        <taxon>Saccharomycotina</taxon>
        <taxon>Dipodascomycetes</taxon>
        <taxon>Dipodascales</taxon>
        <taxon>Trichomonascaceae</taxon>
        <taxon>Blastobotrys</taxon>
    </lineage>
</organism>
<dbReference type="InterPro" id="IPR018253">
    <property type="entry name" value="DnaJ_domain_CS"/>
</dbReference>
<dbReference type="FunFam" id="2.10.230.10:FF:000001">
    <property type="entry name" value="DnaJ subfamily A member 2"/>
    <property type="match status" value="1"/>
</dbReference>
<dbReference type="InterPro" id="IPR002939">
    <property type="entry name" value="DnaJ_C"/>
</dbReference>
<dbReference type="SUPFAM" id="SSF49493">
    <property type="entry name" value="HSP40/DnaJ peptide-binding domain"/>
    <property type="match status" value="2"/>
</dbReference>
<dbReference type="InterPro" id="IPR036869">
    <property type="entry name" value="J_dom_sf"/>
</dbReference>
<dbReference type="Pfam" id="PF00226">
    <property type="entry name" value="DnaJ"/>
    <property type="match status" value="1"/>
</dbReference>
<dbReference type="SUPFAM" id="SSF57938">
    <property type="entry name" value="DnaJ/Hsp40 cysteine-rich domain"/>
    <property type="match status" value="1"/>
</dbReference>
<name>A0A060TFG4_BLAAD</name>
<dbReference type="Gene3D" id="1.10.287.110">
    <property type="entry name" value="DnaJ domain"/>
    <property type="match status" value="1"/>
</dbReference>
<gene>
    <name evidence="10" type="ORF">GNLVRS02_ARAD1D15180g</name>
</gene>
<dbReference type="CDD" id="cd10719">
    <property type="entry name" value="DnaJ_zf"/>
    <property type="match status" value="1"/>
</dbReference>
<dbReference type="Gene3D" id="2.10.230.10">
    <property type="entry name" value="Heat shock protein DnaJ, cysteine-rich domain"/>
    <property type="match status" value="1"/>
</dbReference>
<evidence type="ECO:0000256" key="2">
    <source>
        <dbReference type="ARBA" id="ARBA00022737"/>
    </source>
</evidence>
<dbReference type="PANTHER" id="PTHR43888">
    <property type="entry name" value="DNAJ-LIKE-2, ISOFORM A-RELATED"/>
    <property type="match status" value="1"/>
</dbReference>
<dbReference type="GO" id="GO:0008270">
    <property type="term" value="F:zinc ion binding"/>
    <property type="evidence" value="ECO:0007669"/>
    <property type="project" value="UniProtKB-KW"/>
</dbReference>
<evidence type="ECO:0000256" key="1">
    <source>
        <dbReference type="ARBA" id="ARBA00022723"/>
    </source>
</evidence>